<dbReference type="InterPro" id="IPR006091">
    <property type="entry name" value="Acyl-CoA_Oxase/DH_mid-dom"/>
</dbReference>
<dbReference type="PATRIC" id="fig|656366.3.peg.3906"/>
<reference evidence="3" key="1">
    <citation type="submission" date="2015-09" db="EMBL/GenBank/DDBJ databases">
        <title>Complete genome of Arthrobacter alpinus strain R3.8.</title>
        <authorList>
            <person name="See-Too W.S."/>
            <person name="Chan K.G."/>
        </authorList>
    </citation>
    <scope>NUCLEOTIDE SEQUENCE [LARGE SCALE GENOMIC DNA]</scope>
    <source>
        <strain evidence="3">R3.8</strain>
    </source>
</reference>
<dbReference type="AlphaFoldDB" id="A0A0M4QR02"/>
<sequence>MTDLDGTDFLDGLHDAARDCGGRVPAILGLARELGPQLPFPGRGRTLGLWQALATLGAADLTAARIIEPHVDAVAILHQAGRSDIQTGDSTWGVFAAQGPGEQLLATETDRGWRLNGPKPWCSLAEDLSHALVTARAEDGMRLFAIELSHPGISTMGRAWTALGLPSVPSRGLSLVDVPAIAVGSPEWYVQRPGFSWGGIGVAAIWHGAATALARRVYRHCLSREPDQIALWHLGTLDQALWSSRVAFEAAAATVDRQSADSLEHGGGDAPALTAARLRAAVVSASETILTVSAHGMGPEPLAFEPEHAQRVADLELYLRQDHAERSLSAQGRSVFTTAGGGEPPW</sequence>
<evidence type="ECO:0000313" key="3">
    <source>
        <dbReference type="Proteomes" id="UP000062833"/>
    </source>
</evidence>
<dbReference type="InterPro" id="IPR009100">
    <property type="entry name" value="AcylCoA_DH/oxidase_NM_dom_sf"/>
</dbReference>
<feature type="domain" description="Acyl-CoA oxidase/dehydrogenase middle" evidence="1">
    <location>
        <begin position="106"/>
        <end position="178"/>
    </location>
</feature>
<evidence type="ECO:0000313" key="2">
    <source>
        <dbReference type="EMBL" id="ALE94384.1"/>
    </source>
</evidence>
<dbReference type="Proteomes" id="UP000062833">
    <property type="component" value="Chromosome"/>
</dbReference>
<dbReference type="Pfam" id="PF02770">
    <property type="entry name" value="Acyl-CoA_dh_M"/>
    <property type="match status" value="1"/>
</dbReference>
<dbReference type="SUPFAM" id="SSF56645">
    <property type="entry name" value="Acyl-CoA dehydrogenase NM domain-like"/>
    <property type="match status" value="1"/>
</dbReference>
<organism evidence="2 3">
    <name type="scientific">Arthrobacter alpinus</name>
    <dbReference type="NCBI Taxonomy" id="656366"/>
    <lineage>
        <taxon>Bacteria</taxon>
        <taxon>Bacillati</taxon>
        <taxon>Actinomycetota</taxon>
        <taxon>Actinomycetes</taxon>
        <taxon>Micrococcales</taxon>
        <taxon>Micrococcaceae</taxon>
        <taxon>Arthrobacter</taxon>
    </lineage>
</organism>
<dbReference type="GO" id="GO:0016627">
    <property type="term" value="F:oxidoreductase activity, acting on the CH-CH group of donors"/>
    <property type="evidence" value="ECO:0007669"/>
    <property type="project" value="InterPro"/>
</dbReference>
<dbReference type="Gene3D" id="1.20.140.10">
    <property type="entry name" value="Butyryl-CoA Dehydrogenase, subunit A, domain 3"/>
    <property type="match status" value="1"/>
</dbReference>
<dbReference type="EMBL" id="CP012677">
    <property type="protein sequence ID" value="ALE94384.1"/>
    <property type="molecule type" value="Genomic_DNA"/>
</dbReference>
<protein>
    <recommendedName>
        <fullName evidence="1">Acyl-CoA oxidase/dehydrogenase middle domain-containing protein</fullName>
    </recommendedName>
</protein>
<keyword evidence="3" id="KW-1185">Reference proteome</keyword>
<dbReference type="Gene3D" id="2.40.110.10">
    <property type="entry name" value="Butyryl-CoA Dehydrogenase, subunit A, domain 2"/>
    <property type="match status" value="1"/>
</dbReference>
<dbReference type="InterPro" id="IPR046373">
    <property type="entry name" value="Acyl-CoA_Oxase/DH_mid-dom_sf"/>
</dbReference>
<accession>A0A0M4QR02</accession>
<evidence type="ECO:0000259" key="1">
    <source>
        <dbReference type="Pfam" id="PF02770"/>
    </source>
</evidence>
<gene>
    <name evidence="2" type="ORF">AOC05_18110</name>
</gene>
<dbReference type="KEGG" id="aaq:AOC05_18110"/>
<name>A0A0M4QR02_9MICC</name>
<proteinExistence type="predicted"/>